<dbReference type="Proteomes" id="UP000583387">
    <property type="component" value="Unassembled WGS sequence"/>
</dbReference>
<dbReference type="Gene3D" id="1.10.10.10">
    <property type="entry name" value="Winged helix-like DNA-binding domain superfamily/Winged helix DNA-binding domain"/>
    <property type="match status" value="1"/>
</dbReference>
<dbReference type="InterPro" id="IPR005471">
    <property type="entry name" value="Tscrpt_reg_IclR_N"/>
</dbReference>
<keyword evidence="3" id="KW-1185">Reference proteome</keyword>
<feature type="domain" description="HTH iclR-type" evidence="1">
    <location>
        <begin position="9"/>
        <end position="59"/>
    </location>
</feature>
<sequence>MSTPRTSDSALRTLRVLKALRGHTLNGLANVELAKALDESPANINRCLNTLIEAGFATKLETGRFAPSIGFLQYAMATMDELNRASARINEIQARISANSHH</sequence>
<evidence type="ECO:0000259" key="1">
    <source>
        <dbReference type="Pfam" id="PF09339"/>
    </source>
</evidence>
<comment type="caution">
    <text evidence="2">The sequence shown here is derived from an EMBL/GenBank/DDBJ whole genome shotgun (WGS) entry which is preliminary data.</text>
</comment>
<dbReference type="EMBL" id="CAJFCI010000031">
    <property type="protein sequence ID" value="CAD5107211.1"/>
    <property type="molecule type" value="Genomic_DNA"/>
</dbReference>
<dbReference type="Pfam" id="PF09339">
    <property type="entry name" value="HTH_IclR"/>
    <property type="match status" value="1"/>
</dbReference>
<proteinExistence type="predicted"/>
<dbReference type="PANTHER" id="PTHR30136:SF35">
    <property type="entry name" value="HTH-TYPE TRANSCRIPTIONAL REGULATOR RV1719"/>
    <property type="match status" value="1"/>
</dbReference>
<dbReference type="InterPro" id="IPR036390">
    <property type="entry name" value="WH_DNA-bd_sf"/>
</dbReference>
<dbReference type="GO" id="GO:0045892">
    <property type="term" value="P:negative regulation of DNA-templated transcription"/>
    <property type="evidence" value="ECO:0007669"/>
    <property type="project" value="TreeGrafter"/>
</dbReference>
<dbReference type="RefSeq" id="WP_187670562.1">
    <property type="nucleotide sequence ID" value="NZ_CAJFCI010000031.1"/>
</dbReference>
<reference evidence="2 3" key="1">
    <citation type="submission" date="2020-08" db="EMBL/GenBank/DDBJ databases">
        <authorList>
            <person name="Criscuolo A."/>
        </authorList>
    </citation>
    <scope>NUCLEOTIDE SEQUENCE [LARGE SCALE GENOMIC DNA]</scope>
    <source>
        <strain evidence="2">CIP111764</strain>
    </source>
</reference>
<protein>
    <recommendedName>
        <fullName evidence="1">HTH iclR-type domain-containing protein</fullName>
    </recommendedName>
</protein>
<dbReference type="GO" id="GO:0003700">
    <property type="term" value="F:DNA-binding transcription factor activity"/>
    <property type="evidence" value="ECO:0007669"/>
    <property type="project" value="TreeGrafter"/>
</dbReference>
<name>A0A7U7I907_9GAMM</name>
<dbReference type="InterPro" id="IPR050707">
    <property type="entry name" value="HTH_MetabolicPath_Reg"/>
</dbReference>
<dbReference type="SUPFAM" id="SSF46785">
    <property type="entry name" value="Winged helix' DNA-binding domain"/>
    <property type="match status" value="1"/>
</dbReference>
<evidence type="ECO:0000313" key="2">
    <source>
        <dbReference type="EMBL" id="CAD5107211.1"/>
    </source>
</evidence>
<dbReference type="PANTHER" id="PTHR30136">
    <property type="entry name" value="HELIX-TURN-HELIX TRANSCRIPTIONAL REGULATOR, ICLR FAMILY"/>
    <property type="match status" value="1"/>
</dbReference>
<dbReference type="AlphaFoldDB" id="A0A7U7I907"/>
<dbReference type="InterPro" id="IPR036388">
    <property type="entry name" value="WH-like_DNA-bd_sf"/>
</dbReference>
<organism evidence="2 3">
    <name type="scientific">Zestomonas carbonaria</name>
    <dbReference type="NCBI Taxonomy" id="2762745"/>
    <lineage>
        <taxon>Bacteria</taxon>
        <taxon>Pseudomonadati</taxon>
        <taxon>Pseudomonadota</taxon>
        <taxon>Gammaproteobacteria</taxon>
        <taxon>Pseudomonadales</taxon>
        <taxon>Pseudomonadaceae</taxon>
        <taxon>Zestomonas</taxon>
    </lineage>
</organism>
<accession>A0A7U7I907</accession>
<gene>
    <name evidence="2" type="ORF">PSEWESI4_01482</name>
</gene>
<dbReference type="GO" id="GO:0003677">
    <property type="term" value="F:DNA binding"/>
    <property type="evidence" value="ECO:0007669"/>
    <property type="project" value="InterPro"/>
</dbReference>
<evidence type="ECO:0000313" key="3">
    <source>
        <dbReference type="Proteomes" id="UP000583387"/>
    </source>
</evidence>